<evidence type="ECO:0000313" key="4">
    <source>
        <dbReference type="Proteomes" id="UP000438429"/>
    </source>
</evidence>
<comment type="caution">
    <text evidence="3">The sequence shown here is derived from an EMBL/GenBank/DDBJ whole genome shotgun (WGS) entry which is preliminary data.</text>
</comment>
<keyword evidence="2" id="KW-0812">Transmembrane</keyword>
<sequence length="104" mass="11572">MQSEGCCKVTGGFRFQVSNYMWVIAYIANSPCLVAAMVPAILKVYLIGTVLTVLAVFYGIVDSFGGLMYAQDHNYMLERDEQTQRQLSTRNRQRGSHVTKGIGS</sequence>
<evidence type="ECO:0000313" key="3">
    <source>
        <dbReference type="EMBL" id="KAF0029768.1"/>
    </source>
</evidence>
<feature type="transmembrane region" description="Helical" evidence="2">
    <location>
        <begin position="20"/>
        <end position="38"/>
    </location>
</feature>
<accession>A0A6A4SBT8</accession>
<dbReference type="EMBL" id="VEVO01000016">
    <property type="protein sequence ID" value="KAF0029768.1"/>
    <property type="molecule type" value="Genomic_DNA"/>
</dbReference>
<evidence type="ECO:0000256" key="2">
    <source>
        <dbReference type="SAM" id="Phobius"/>
    </source>
</evidence>
<dbReference type="AlphaFoldDB" id="A0A6A4SBT8"/>
<reference evidence="3 4" key="1">
    <citation type="submission" date="2019-06" db="EMBL/GenBank/DDBJ databases">
        <title>Draft genomes of female and male turbot (Scophthalmus maximus).</title>
        <authorList>
            <person name="Xu H."/>
            <person name="Xu X.-W."/>
            <person name="Shao C."/>
            <person name="Chen S."/>
        </authorList>
    </citation>
    <scope>NUCLEOTIDE SEQUENCE [LARGE SCALE GENOMIC DNA]</scope>
    <source>
        <strain evidence="3">Ysfricsl-2016a</strain>
        <tissue evidence="3">Blood</tissue>
    </source>
</reference>
<keyword evidence="2" id="KW-1133">Transmembrane helix</keyword>
<gene>
    <name evidence="3" type="ORF">F2P81_018873</name>
</gene>
<evidence type="ECO:0000256" key="1">
    <source>
        <dbReference type="SAM" id="MobiDB-lite"/>
    </source>
</evidence>
<dbReference type="Proteomes" id="UP000438429">
    <property type="component" value="Unassembled WGS sequence"/>
</dbReference>
<feature type="region of interest" description="Disordered" evidence="1">
    <location>
        <begin position="81"/>
        <end position="104"/>
    </location>
</feature>
<name>A0A6A4SBT8_SCOMX</name>
<proteinExistence type="predicted"/>
<organism evidence="3 4">
    <name type="scientific">Scophthalmus maximus</name>
    <name type="common">Turbot</name>
    <name type="synonym">Psetta maxima</name>
    <dbReference type="NCBI Taxonomy" id="52904"/>
    <lineage>
        <taxon>Eukaryota</taxon>
        <taxon>Metazoa</taxon>
        <taxon>Chordata</taxon>
        <taxon>Craniata</taxon>
        <taxon>Vertebrata</taxon>
        <taxon>Euteleostomi</taxon>
        <taxon>Actinopterygii</taxon>
        <taxon>Neopterygii</taxon>
        <taxon>Teleostei</taxon>
        <taxon>Neoteleostei</taxon>
        <taxon>Acanthomorphata</taxon>
        <taxon>Carangaria</taxon>
        <taxon>Pleuronectiformes</taxon>
        <taxon>Pleuronectoidei</taxon>
        <taxon>Scophthalmidae</taxon>
        <taxon>Scophthalmus</taxon>
    </lineage>
</organism>
<feature type="transmembrane region" description="Helical" evidence="2">
    <location>
        <begin position="44"/>
        <end position="70"/>
    </location>
</feature>
<keyword evidence="2" id="KW-0472">Membrane</keyword>
<protein>
    <submittedName>
        <fullName evidence="3">Uncharacterized protein</fullName>
    </submittedName>
</protein>